<dbReference type="InterPro" id="IPR014043">
    <property type="entry name" value="Acyl_transferase_dom"/>
</dbReference>
<dbReference type="InterPro" id="IPR020806">
    <property type="entry name" value="PKS_PP-bd"/>
</dbReference>
<dbReference type="SUPFAM" id="SSF55048">
    <property type="entry name" value="Probable ACP-binding domain of malonyl-CoA ACP transacylase"/>
    <property type="match status" value="1"/>
</dbReference>
<feature type="region of interest" description="C-terminal hotdog fold" evidence="4">
    <location>
        <begin position="1420"/>
        <end position="1567"/>
    </location>
</feature>
<evidence type="ECO:0000256" key="1">
    <source>
        <dbReference type="ARBA" id="ARBA00022450"/>
    </source>
</evidence>
<accession>A0A9P4I7Y8</accession>
<dbReference type="InterPro" id="IPR016036">
    <property type="entry name" value="Malonyl_transacylase_ACP-bd"/>
</dbReference>
<dbReference type="OrthoDB" id="329835at2759"/>
<reference evidence="9" key="1">
    <citation type="journal article" date="2020" name="Stud. Mycol.">
        <title>101 Dothideomycetes genomes: a test case for predicting lifestyles and emergence of pathogens.</title>
        <authorList>
            <person name="Haridas S."/>
            <person name="Albert R."/>
            <person name="Binder M."/>
            <person name="Bloem J."/>
            <person name="Labutti K."/>
            <person name="Salamov A."/>
            <person name="Andreopoulos B."/>
            <person name="Baker S."/>
            <person name="Barry K."/>
            <person name="Bills G."/>
            <person name="Bluhm B."/>
            <person name="Cannon C."/>
            <person name="Castanera R."/>
            <person name="Culley D."/>
            <person name="Daum C."/>
            <person name="Ezra D."/>
            <person name="Gonzalez J."/>
            <person name="Henrissat B."/>
            <person name="Kuo A."/>
            <person name="Liang C."/>
            <person name="Lipzen A."/>
            <person name="Lutzoni F."/>
            <person name="Magnuson J."/>
            <person name="Mondo S."/>
            <person name="Nolan M."/>
            <person name="Ohm R."/>
            <person name="Pangilinan J."/>
            <person name="Park H.-J."/>
            <person name="Ramirez L."/>
            <person name="Alfaro M."/>
            <person name="Sun H."/>
            <person name="Tritt A."/>
            <person name="Yoshinaga Y."/>
            <person name="Zwiers L.-H."/>
            <person name="Turgeon B."/>
            <person name="Goodwin S."/>
            <person name="Spatafora J."/>
            <person name="Crous P."/>
            <person name="Grigoriev I."/>
        </authorList>
    </citation>
    <scope>NUCLEOTIDE SEQUENCE</scope>
    <source>
        <strain evidence="9">CBS 133067</strain>
    </source>
</reference>
<gene>
    <name evidence="9" type="ORF">NA57DRAFT_42666</name>
</gene>
<dbReference type="Pfam" id="PF02801">
    <property type="entry name" value="Ketoacyl-synt_C"/>
    <property type="match status" value="1"/>
</dbReference>
<dbReference type="PROSITE" id="PS00606">
    <property type="entry name" value="KS3_1"/>
    <property type="match status" value="1"/>
</dbReference>
<feature type="domain" description="Carrier" evidence="6">
    <location>
        <begin position="1624"/>
        <end position="1701"/>
    </location>
</feature>
<dbReference type="Pfam" id="PF22621">
    <property type="entry name" value="CurL-like_PKS_C"/>
    <property type="match status" value="1"/>
</dbReference>
<dbReference type="GO" id="GO:0006633">
    <property type="term" value="P:fatty acid biosynthetic process"/>
    <property type="evidence" value="ECO:0007669"/>
    <property type="project" value="InterPro"/>
</dbReference>
<feature type="region of interest" description="Disordered" evidence="5">
    <location>
        <begin position="1698"/>
        <end position="1734"/>
    </location>
</feature>
<dbReference type="SMART" id="SM00825">
    <property type="entry name" value="PKS_KS"/>
    <property type="match status" value="1"/>
</dbReference>
<sequence length="2047" mass="222757">MESASQTILYFGDQTDSAVDGIDQLYRQAATIPWLQSFLDDIVQVFKEESKGMDRVLQDSLGDYHSLYELADRYRYSTDQTGMVNAILLHAVRAAMLLQWVQREPQLVDTTGPKPERLGISGGLTNLAALAISTDFESLYDAVLEVARLFFRLCRFTSVRSRAMEDRPGCWGWAVLGIEQDELRKVLDQFQQSMGIPSIKRAKVGVTGDRWSTIVGAPSVLELFINQCPAVRNLPKTELNIHALQHAVTVSQADIDYIVGNSALLATPILPDFNVWGMDDPEATYSNWGALLGAVITQVLSLPLDITKVMGQLNAKVGSRRLDVRVIGPSSHTPYIASALKAAGGTATLHYDKSLEQTQLPGPDRIAIVGMAGRGPGSDNPKEFWDIIMSKQDLCEEVPKDRFDIEEYFCTEHGDKCTTTSRFGCFMNKPGNFDSRFFHVSPREALLMDPGHRQFLMSAYEALEMAGYSDGQTKPTDPKRIAAFYGQSNDDWHMLSHSALGCDAYTLQGAQRAFGAGRIAFHFKWEGPTYSLDSACASATSSMHLACMSLLHKDIDMAVVGAANILGYPHSWTSLSKSGVLSDTGNCKTYRDDADGYCRADFVGTVVLKRLDDAVAQNDNILAVVAGSGRNHSGNSTSITTSDAGAQERLFRKIMQSARVSPDDISYVEMHGTGTQIGDPAEMSAIANIFQHRQEHNLLTVGGVKANVGHSEAAAGMASLLKCIMMFQRDIMPPQAGMPHALNPKYTSLSKLNIEIPSEPKEFKSADQKPRRILLNNFDAAGGNACMLLEDYADSGNKSVDSRPCHVIVSSAKTQASYHANKGNLLGWLRENPDVKIEDIAYTTTARRVHHPLRFACTASTTKDLISKLEEDTADTSPSRVSPIVFVFTGQGSHYAGMGSELYDTCPAFRETVDLCASICDEHGFPSFLDIITNNNVDMSNKDTIHTQLAVVTLEIGLAAFWRSSGIQPSMVMGHSLGEYAALHVSGVLSLADMLYLVGNRARLLLERCEADTCAMLAVSTPLAVIQELLETRPQSSCGIACTNSPSATVISGSIDDIAELRTALTSRSKMLTVPYGFHSFQMDSVLDDYISLAGGVTYSVPKIPVASPLLASIVETSGVFNGGYLGQQTRQTVDFVGALNAVKDELADPVWLEIGPSQVCGSFIRATLSPPPDKIMSTLDSGTNAWVSISKCLSGAYKSGIAIDWLAFHAPFEGSLKLLTLPSYAWDLKDFWIVHTEPRKTVAIAPVHAFEAKISTCAQYVVQESLSPNIQVTLRASIADPDFMALIDGHRMRDVSICPGSVFCEAGLAAAKYALRHSARKDWPSAKLALHNISLKRPLTKDLVGSKGELLTTAVIDKLSSDSIQVSWKATSEHSSYDFGSCVVTVCDVDSLQAGWDRTSFFVKARMNELIKNVKDGNGHRMLPGILYALFSNTVDYDPAFKGIKEAFISSNFEEAAAEIVLQNDPPGTKFMSSPYWGESLVQLAGFLVNADPSRQIAKTTFMMDSFESFEQTVDLEPGQAYFTYVRVSRKEEDTTSCDVFVFDSEKLVMQCSGLRFHEVSNAILDRLLGKSTSSSGNVSQTSSEAHTQVPTWSEPSPGNLLETYEAPGLSETIESGREEKIDSDTGVFHIILESISKETGTKVSDFTDDTALVELGVDSIMGIEIAATVATRTGSDILPSFLLQYPTIGDLRDAFAGSSRSESPGKPASRFSLLGSTPESTLSPSITPDEKKMETHVSVLEVEKIEMSQSRVEDNSPAPSARIMLLQGRPSSGKPPFYLIADGTGSIATYIHLPSFRSKMPVYGIDSPYLHCPSRLTAKVGIPGAARLIVEALVKAQPEGPFSIGGFSGGAMIGYEVCRQLAAAGRIVDSLLLMDMCSPRAAGVEDTIEVGWRIYESIASHDGLWNASDPTQQHLRALFASVAAYHPPPMTAEERPQRTAIIWAKKGMIDRCSRDAELMQLLADRGIPTEPFAGFMEDPKMGAIAWGLPHKTTAELGPNGWDRYVGEAMCLSIDADHLEMPMPGHVHLLHSAMEEAFTYLSGADN</sequence>
<comment type="caution">
    <text evidence="9">The sequence shown here is derived from an EMBL/GenBank/DDBJ whole genome shotgun (WGS) entry which is preliminary data.</text>
</comment>
<dbReference type="Pfam" id="PF00550">
    <property type="entry name" value="PP-binding"/>
    <property type="match status" value="1"/>
</dbReference>
<dbReference type="CDD" id="cd00833">
    <property type="entry name" value="PKS"/>
    <property type="match status" value="1"/>
</dbReference>
<dbReference type="InterPro" id="IPR018201">
    <property type="entry name" value="Ketoacyl_synth_AS"/>
</dbReference>
<evidence type="ECO:0000259" key="8">
    <source>
        <dbReference type="PROSITE" id="PS52019"/>
    </source>
</evidence>
<evidence type="ECO:0000256" key="4">
    <source>
        <dbReference type="PROSITE-ProRule" id="PRU01363"/>
    </source>
</evidence>
<evidence type="ECO:0000256" key="2">
    <source>
        <dbReference type="ARBA" id="ARBA00022553"/>
    </source>
</evidence>
<dbReference type="SUPFAM" id="SSF47336">
    <property type="entry name" value="ACP-like"/>
    <property type="match status" value="1"/>
</dbReference>
<keyword evidence="3" id="KW-0808">Transferase</keyword>
<dbReference type="InterPro" id="IPR006162">
    <property type="entry name" value="Ppantetheine_attach_site"/>
</dbReference>
<dbReference type="InterPro" id="IPR001227">
    <property type="entry name" value="Ac_transferase_dom_sf"/>
</dbReference>
<name>A0A9P4I7Y8_9PEZI</name>
<dbReference type="InterPro" id="IPR050091">
    <property type="entry name" value="PKS_NRPS_Biosynth_Enz"/>
</dbReference>
<evidence type="ECO:0000313" key="10">
    <source>
        <dbReference type="Proteomes" id="UP000799772"/>
    </source>
</evidence>
<dbReference type="Pfam" id="PF00698">
    <property type="entry name" value="Acyl_transf_1"/>
    <property type="match status" value="1"/>
</dbReference>
<organism evidence="9 10">
    <name type="scientific">Rhizodiscina lignyota</name>
    <dbReference type="NCBI Taxonomy" id="1504668"/>
    <lineage>
        <taxon>Eukaryota</taxon>
        <taxon>Fungi</taxon>
        <taxon>Dikarya</taxon>
        <taxon>Ascomycota</taxon>
        <taxon>Pezizomycotina</taxon>
        <taxon>Dothideomycetes</taxon>
        <taxon>Pleosporomycetidae</taxon>
        <taxon>Aulographales</taxon>
        <taxon>Rhizodiscinaceae</taxon>
        <taxon>Rhizodiscina</taxon>
    </lineage>
</organism>
<dbReference type="InterPro" id="IPR029058">
    <property type="entry name" value="AB_hydrolase_fold"/>
</dbReference>
<dbReference type="Gene3D" id="3.10.129.110">
    <property type="entry name" value="Polyketide synthase dehydratase"/>
    <property type="match status" value="1"/>
</dbReference>
<dbReference type="InterPro" id="IPR014031">
    <property type="entry name" value="Ketoacyl_synth_C"/>
</dbReference>
<dbReference type="SUPFAM" id="SSF52151">
    <property type="entry name" value="FabD/lysophospholipase-like"/>
    <property type="match status" value="1"/>
</dbReference>
<feature type="domain" description="Ketosynthase family 3 (KS3)" evidence="7">
    <location>
        <begin position="363"/>
        <end position="791"/>
    </location>
</feature>
<comment type="caution">
    <text evidence="4">Lacks conserved residue(s) required for the propagation of feature annotation.</text>
</comment>
<dbReference type="SMART" id="SM00827">
    <property type="entry name" value="PKS_AT"/>
    <property type="match status" value="1"/>
</dbReference>
<dbReference type="Gene3D" id="3.30.70.3290">
    <property type="match status" value="1"/>
</dbReference>
<evidence type="ECO:0000313" key="9">
    <source>
        <dbReference type="EMBL" id="KAF2096876.1"/>
    </source>
</evidence>
<dbReference type="SMART" id="SM00823">
    <property type="entry name" value="PKS_PP"/>
    <property type="match status" value="1"/>
</dbReference>
<dbReference type="Gene3D" id="1.10.1200.10">
    <property type="entry name" value="ACP-like"/>
    <property type="match status" value="1"/>
</dbReference>
<dbReference type="PROSITE" id="PS50075">
    <property type="entry name" value="CARRIER"/>
    <property type="match status" value="1"/>
</dbReference>
<dbReference type="Gene3D" id="3.40.366.10">
    <property type="entry name" value="Malonyl-Coenzyme A Acyl Carrier Protein, domain 2"/>
    <property type="match status" value="1"/>
</dbReference>
<keyword evidence="2" id="KW-0597">Phosphoprotein</keyword>
<evidence type="ECO:0000259" key="7">
    <source>
        <dbReference type="PROSITE" id="PS52004"/>
    </source>
</evidence>
<dbReference type="GO" id="GO:0031177">
    <property type="term" value="F:phosphopantetheine binding"/>
    <property type="evidence" value="ECO:0007669"/>
    <property type="project" value="InterPro"/>
</dbReference>
<dbReference type="InterPro" id="IPR049900">
    <property type="entry name" value="PKS_mFAS_DH"/>
</dbReference>
<evidence type="ECO:0000256" key="3">
    <source>
        <dbReference type="ARBA" id="ARBA00022679"/>
    </source>
</evidence>
<keyword evidence="1" id="KW-0596">Phosphopantetheine</keyword>
<feature type="domain" description="PKS/mFAS DH" evidence="8">
    <location>
        <begin position="1259"/>
        <end position="1567"/>
    </location>
</feature>
<protein>
    <submittedName>
        <fullName evidence="9">Non-reducing polyketide synthase</fullName>
    </submittedName>
</protein>
<dbReference type="InterPro" id="IPR014030">
    <property type="entry name" value="Ketoacyl_synth_N"/>
</dbReference>
<dbReference type="Pfam" id="PF00975">
    <property type="entry name" value="Thioesterase"/>
    <property type="match status" value="1"/>
</dbReference>
<proteinExistence type="predicted"/>
<dbReference type="SUPFAM" id="SSF53474">
    <property type="entry name" value="alpha/beta-Hydrolases"/>
    <property type="match status" value="1"/>
</dbReference>
<dbReference type="InterPro" id="IPR036736">
    <property type="entry name" value="ACP-like_sf"/>
</dbReference>
<dbReference type="PROSITE" id="PS52019">
    <property type="entry name" value="PKS_MFAS_DH"/>
    <property type="match status" value="1"/>
</dbReference>
<dbReference type="InterPro" id="IPR032088">
    <property type="entry name" value="SAT"/>
</dbReference>
<dbReference type="EMBL" id="ML978129">
    <property type="protein sequence ID" value="KAF2096876.1"/>
    <property type="molecule type" value="Genomic_DNA"/>
</dbReference>
<dbReference type="Gene3D" id="3.30.70.250">
    <property type="entry name" value="Malonyl-CoA ACP transacylase, ACP-binding"/>
    <property type="match status" value="1"/>
</dbReference>
<dbReference type="InterPro" id="IPR009081">
    <property type="entry name" value="PP-bd_ACP"/>
</dbReference>
<dbReference type="InterPro" id="IPR016039">
    <property type="entry name" value="Thiolase-like"/>
</dbReference>
<dbReference type="PANTHER" id="PTHR43775">
    <property type="entry name" value="FATTY ACID SYNTHASE"/>
    <property type="match status" value="1"/>
</dbReference>
<dbReference type="PROSITE" id="PS52004">
    <property type="entry name" value="KS3_2"/>
    <property type="match status" value="1"/>
</dbReference>
<dbReference type="Pfam" id="PF00109">
    <property type="entry name" value="ketoacyl-synt"/>
    <property type="match status" value="1"/>
</dbReference>
<dbReference type="Proteomes" id="UP000799772">
    <property type="component" value="Unassembled WGS sequence"/>
</dbReference>
<dbReference type="InterPro" id="IPR030918">
    <property type="entry name" value="PT_fungal_PKS"/>
</dbReference>
<dbReference type="InterPro" id="IPR001031">
    <property type="entry name" value="Thioesterase"/>
</dbReference>
<evidence type="ECO:0000259" key="6">
    <source>
        <dbReference type="PROSITE" id="PS50075"/>
    </source>
</evidence>
<dbReference type="PANTHER" id="PTHR43775:SF37">
    <property type="entry name" value="SI:DKEY-61P9.11"/>
    <property type="match status" value="1"/>
</dbReference>
<dbReference type="GO" id="GO:0004312">
    <property type="term" value="F:fatty acid synthase activity"/>
    <property type="evidence" value="ECO:0007669"/>
    <property type="project" value="TreeGrafter"/>
</dbReference>
<dbReference type="InterPro" id="IPR020841">
    <property type="entry name" value="PKS_Beta-ketoAc_synthase_dom"/>
</dbReference>
<feature type="compositionally biased region" description="Polar residues" evidence="5">
    <location>
        <begin position="1716"/>
        <end position="1728"/>
    </location>
</feature>
<dbReference type="PROSITE" id="PS00012">
    <property type="entry name" value="PHOSPHOPANTETHEINE"/>
    <property type="match status" value="1"/>
</dbReference>
<feature type="region of interest" description="Disordered" evidence="5">
    <location>
        <begin position="1575"/>
        <end position="1602"/>
    </location>
</feature>
<feature type="compositionally biased region" description="Low complexity" evidence="5">
    <location>
        <begin position="1575"/>
        <end position="1585"/>
    </location>
</feature>
<dbReference type="NCBIfam" id="TIGR04532">
    <property type="entry name" value="PT_fungal_PKS"/>
    <property type="match status" value="1"/>
</dbReference>
<feature type="compositionally biased region" description="Polar residues" evidence="5">
    <location>
        <begin position="1586"/>
        <end position="1598"/>
    </location>
</feature>
<evidence type="ECO:0000256" key="5">
    <source>
        <dbReference type="SAM" id="MobiDB-lite"/>
    </source>
</evidence>
<dbReference type="GO" id="GO:0044550">
    <property type="term" value="P:secondary metabolite biosynthetic process"/>
    <property type="evidence" value="ECO:0007669"/>
    <property type="project" value="TreeGrafter"/>
</dbReference>
<dbReference type="InterPro" id="IPR042104">
    <property type="entry name" value="PKS_dehydratase_sf"/>
</dbReference>
<dbReference type="Gene3D" id="3.40.47.10">
    <property type="match status" value="1"/>
</dbReference>
<feature type="region of interest" description="N-terminal hotdog fold" evidence="4">
    <location>
        <begin position="1259"/>
        <end position="1398"/>
    </location>
</feature>
<dbReference type="GO" id="GO:0004315">
    <property type="term" value="F:3-oxoacyl-[acyl-carrier-protein] synthase activity"/>
    <property type="evidence" value="ECO:0007669"/>
    <property type="project" value="InterPro"/>
</dbReference>
<dbReference type="SUPFAM" id="SSF53901">
    <property type="entry name" value="Thiolase-like"/>
    <property type="match status" value="1"/>
</dbReference>
<keyword evidence="10" id="KW-1185">Reference proteome</keyword>
<dbReference type="Gene3D" id="3.40.50.1820">
    <property type="entry name" value="alpha/beta hydrolase"/>
    <property type="match status" value="1"/>
</dbReference>
<dbReference type="InterPro" id="IPR016035">
    <property type="entry name" value="Acyl_Trfase/lysoPLipase"/>
</dbReference>
<dbReference type="Pfam" id="PF16073">
    <property type="entry name" value="SAT"/>
    <property type="match status" value="1"/>
</dbReference>